<protein>
    <recommendedName>
        <fullName evidence="3">Secreted protein</fullName>
    </recommendedName>
</protein>
<dbReference type="EMBL" id="BT149649">
    <property type="protein sequence ID" value="AFK49443.1"/>
    <property type="molecule type" value="mRNA"/>
</dbReference>
<evidence type="ECO:0000313" key="2">
    <source>
        <dbReference type="EMBL" id="AFK49443.1"/>
    </source>
</evidence>
<sequence>MCAISAACFRVRFLSCFATSISGSLGSSQRYSTFLLGFTGRSSNISITAGRALTGLGIPDIMKGYCPIIVTISSTFLEESNSTNAVCGRLGPR</sequence>
<dbReference type="AlphaFoldDB" id="I3TAA1"/>
<feature type="chain" id="PRO_5003680047" description="Secreted protein" evidence="1">
    <location>
        <begin position="19"/>
        <end position="93"/>
    </location>
</feature>
<accession>I3TAA1</accession>
<evidence type="ECO:0000256" key="1">
    <source>
        <dbReference type="SAM" id="SignalP"/>
    </source>
</evidence>
<name>I3TAA1_LOTJA</name>
<evidence type="ECO:0008006" key="3">
    <source>
        <dbReference type="Google" id="ProtNLM"/>
    </source>
</evidence>
<reference evidence="2" key="1">
    <citation type="submission" date="2012-05" db="EMBL/GenBank/DDBJ databases">
        <authorList>
            <person name="Krishnakumar V."/>
            <person name="Cheung F."/>
            <person name="Xiao Y."/>
            <person name="Chan A."/>
            <person name="Moskal W.A."/>
            <person name="Town C.D."/>
        </authorList>
    </citation>
    <scope>NUCLEOTIDE SEQUENCE</scope>
</reference>
<feature type="signal peptide" evidence="1">
    <location>
        <begin position="1"/>
        <end position="18"/>
    </location>
</feature>
<organism evidence="2">
    <name type="scientific">Lotus japonicus</name>
    <name type="common">Lotus corniculatus var. japonicus</name>
    <dbReference type="NCBI Taxonomy" id="34305"/>
    <lineage>
        <taxon>Eukaryota</taxon>
        <taxon>Viridiplantae</taxon>
        <taxon>Streptophyta</taxon>
        <taxon>Embryophyta</taxon>
        <taxon>Tracheophyta</taxon>
        <taxon>Spermatophyta</taxon>
        <taxon>Magnoliopsida</taxon>
        <taxon>eudicotyledons</taxon>
        <taxon>Gunneridae</taxon>
        <taxon>Pentapetalae</taxon>
        <taxon>rosids</taxon>
        <taxon>fabids</taxon>
        <taxon>Fabales</taxon>
        <taxon>Fabaceae</taxon>
        <taxon>Papilionoideae</taxon>
        <taxon>50 kb inversion clade</taxon>
        <taxon>NPAAA clade</taxon>
        <taxon>Hologalegina</taxon>
        <taxon>robinioid clade</taxon>
        <taxon>Loteae</taxon>
        <taxon>Lotus</taxon>
    </lineage>
</organism>
<proteinExistence type="evidence at transcript level"/>
<keyword evidence="1" id="KW-0732">Signal</keyword>